<gene>
    <name evidence="3" type="ORF">H6G05_21795</name>
</gene>
<reference evidence="3 4" key="1">
    <citation type="journal article" date="2020" name="ISME J.">
        <title>Comparative genomics reveals insights into cyanobacterial evolution and habitat adaptation.</title>
        <authorList>
            <person name="Chen M.Y."/>
            <person name="Teng W.K."/>
            <person name="Zhao L."/>
            <person name="Hu C.X."/>
            <person name="Zhou Y.K."/>
            <person name="Han B.P."/>
            <person name="Song L.R."/>
            <person name="Shu W.S."/>
        </authorList>
    </citation>
    <scope>NUCLEOTIDE SEQUENCE [LARGE SCALE GENOMIC DNA]</scope>
    <source>
        <strain evidence="3 4">FACHB-1050</strain>
    </source>
</reference>
<evidence type="ECO:0000313" key="4">
    <source>
        <dbReference type="Proteomes" id="UP000618445"/>
    </source>
</evidence>
<organism evidence="3 4">
    <name type="scientific">Phormidium tenue FACHB-1050</name>
    <dbReference type="NCBI Taxonomy" id="2692857"/>
    <lineage>
        <taxon>Bacteria</taxon>
        <taxon>Bacillati</taxon>
        <taxon>Cyanobacteriota</taxon>
        <taxon>Cyanophyceae</taxon>
        <taxon>Oscillatoriophycideae</taxon>
        <taxon>Oscillatoriales</taxon>
        <taxon>Oscillatoriaceae</taxon>
        <taxon>Phormidium</taxon>
    </lineage>
</organism>
<comment type="caution">
    <text evidence="3">The sequence shown here is derived from an EMBL/GenBank/DDBJ whole genome shotgun (WGS) entry which is preliminary data.</text>
</comment>
<protein>
    <recommendedName>
        <fullName evidence="2">Core-binding (CB) domain-containing protein</fullName>
    </recommendedName>
</protein>
<accession>A0ABR8CFM7</accession>
<sequence length="73" mass="8100">MESEVFIGAIVLRESVTGDEQLIDLWVHGKSKTTARYYRSEALRFLGFVGMSLSMVSLSDLQGFADELDNLGV</sequence>
<feature type="domain" description="Core-binding (CB)" evidence="2">
    <location>
        <begin position="17"/>
        <end position="73"/>
    </location>
</feature>
<dbReference type="EMBL" id="JACJQY010000052">
    <property type="protein sequence ID" value="MBD2319459.1"/>
    <property type="molecule type" value="Genomic_DNA"/>
</dbReference>
<evidence type="ECO:0000313" key="3">
    <source>
        <dbReference type="EMBL" id="MBD2319459.1"/>
    </source>
</evidence>
<keyword evidence="4" id="KW-1185">Reference proteome</keyword>
<dbReference type="Proteomes" id="UP000618445">
    <property type="component" value="Unassembled WGS sequence"/>
</dbReference>
<keyword evidence="1" id="KW-0238">DNA-binding</keyword>
<proteinExistence type="predicted"/>
<evidence type="ECO:0000259" key="2">
    <source>
        <dbReference type="PROSITE" id="PS51900"/>
    </source>
</evidence>
<dbReference type="RefSeq" id="WP_190581489.1">
    <property type="nucleotide sequence ID" value="NZ_CAWPQU010000048.1"/>
</dbReference>
<evidence type="ECO:0000256" key="1">
    <source>
        <dbReference type="PROSITE-ProRule" id="PRU01248"/>
    </source>
</evidence>
<dbReference type="InterPro" id="IPR044068">
    <property type="entry name" value="CB"/>
</dbReference>
<dbReference type="PROSITE" id="PS51900">
    <property type="entry name" value="CB"/>
    <property type="match status" value="1"/>
</dbReference>
<name>A0ABR8CFM7_9CYAN</name>